<accession>A0ABP9K757</accession>
<dbReference type="Proteomes" id="UP001500603">
    <property type="component" value="Unassembled WGS sequence"/>
</dbReference>
<keyword evidence="4" id="KW-1185">Reference proteome</keyword>
<dbReference type="PANTHER" id="PTHR30015">
    <property type="entry name" value="MRR RESTRICTION SYSTEM PROTEIN"/>
    <property type="match status" value="1"/>
</dbReference>
<evidence type="ECO:0000256" key="1">
    <source>
        <dbReference type="SAM" id="Phobius"/>
    </source>
</evidence>
<dbReference type="EMBL" id="BAABJM010000002">
    <property type="protein sequence ID" value="GAA5050892.1"/>
    <property type="molecule type" value="Genomic_DNA"/>
</dbReference>
<dbReference type="Gene3D" id="3.40.1350.10">
    <property type="match status" value="1"/>
</dbReference>
<organism evidence="3 4">
    <name type="scientific">Nocardia callitridis</name>
    <dbReference type="NCBI Taxonomy" id="648753"/>
    <lineage>
        <taxon>Bacteria</taxon>
        <taxon>Bacillati</taxon>
        <taxon>Actinomycetota</taxon>
        <taxon>Actinomycetes</taxon>
        <taxon>Mycobacteriales</taxon>
        <taxon>Nocardiaceae</taxon>
        <taxon>Nocardia</taxon>
    </lineage>
</organism>
<feature type="domain" description="Restriction endonuclease type IV Mrr" evidence="2">
    <location>
        <begin position="64"/>
        <end position="176"/>
    </location>
</feature>
<dbReference type="InterPro" id="IPR011335">
    <property type="entry name" value="Restrct_endonuc-II-like"/>
</dbReference>
<keyword evidence="1" id="KW-1133">Transmembrane helix</keyword>
<proteinExistence type="predicted"/>
<keyword evidence="1" id="KW-0472">Membrane</keyword>
<reference evidence="4" key="1">
    <citation type="journal article" date="2019" name="Int. J. Syst. Evol. Microbiol.">
        <title>The Global Catalogue of Microorganisms (GCM) 10K type strain sequencing project: providing services to taxonomists for standard genome sequencing and annotation.</title>
        <authorList>
            <consortium name="The Broad Institute Genomics Platform"/>
            <consortium name="The Broad Institute Genome Sequencing Center for Infectious Disease"/>
            <person name="Wu L."/>
            <person name="Ma J."/>
        </authorList>
    </citation>
    <scope>NUCLEOTIDE SEQUENCE [LARGE SCALE GENOMIC DNA]</scope>
    <source>
        <strain evidence="4">JCM 18298</strain>
    </source>
</reference>
<feature type="transmembrane region" description="Helical" evidence="1">
    <location>
        <begin position="20"/>
        <end position="40"/>
    </location>
</feature>
<comment type="caution">
    <text evidence="3">The sequence shown here is derived from an EMBL/GenBank/DDBJ whole genome shotgun (WGS) entry which is preliminary data.</text>
</comment>
<name>A0ABP9K757_9NOCA</name>
<evidence type="ECO:0000313" key="4">
    <source>
        <dbReference type="Proteomes" id="UP001500603"/>
    </source>
</evidence>
<dbReference type="InterPro" id="IPR011856">
    <property type="entry name" value="tRNA_endonuc-like_dom_sf"/>
</dbReference>
<keyword evidence="1" id="KW-0812">Transmembrane</keyword>
<dbReference type="InterPro" id="IPR052906">
    <property type="entry name" value="Type_IV_Methyl-Rstrct_Enzyme"/>
</dbReference>
<gene>
    <name evidence="3" type="ORF">GCM10023318_21660</name>
</gene>
<dbReference type="PANTHER" id="PTHR30015:SF6">
    <property type="entry name" value="SLL1429 PROTEIN"/>
    <property type="match status" value="1"/>
</dbReference>
<dbReference type="SUPFAM" id="SSF52980">
    <property type="entry name" value="Restriction endonuclease-like"/>
    <property type="match status" value="1"/>
</dbReference>
<evidence type="ECO:0000259" key="2">
    <source>
        <dbReference type="Pfam" id="PF04471"/>
    </source>
</evidence>
<protein>
    <recommendedName>
        <fullName evidence="2">Restriction endonuclease type IV Mrr domain-containing protein</fullName>
    </recommendedName>
</protein>
<sequence length="192" mass="21174">MAGIAGVIVLAPLLRLARENLALIVAMVVAIVVAVTCALISRKVYVRRQVERKQDRLRAVLPFHSMNDKEFEDAVASLCREGGCHDVRVCGGSGDRGVDVTARTPDGRRLIVQAKRYRIGNPVGDKDMQQFVGGINTWHEYDIAVLVTTSRFTRPARETAQRLGVRLVDNARLAAWNVGASRPPWDWTSGDV</sequence>
<dbReference type="InterPro" id="IPR007560">
    <property type="entry name" value="Restrct_endonuc_IV_Mrr"/>
</dbReference>
<dbReference type="Pfam" id="PF04471">
    <property type="entry name" value="Mrr_cat"/>
    <property type="match status" value="1"/>
</dbReference>
<evidence type="ECO:0000313" key="3">
    <source>
        <dbReference type="EMBL" id="GAA5050892.1"/>
    </source>
</evidence>